<keyword evidence="2" id="KW-1185">Reference proteome</keyword>
<comment type="caution">
    <text evidence="1">The sequence shown here is derived from an EMBL/GenBank/DDBJ whole genome shotgun (WGS) entry which is preliminary data.</text>
</comment>
<protein>
    <submittedName>
        <fullName evidence="1">Uncharacterized protein</fullName>
    </submittedName>
</protein>
<sequence length="223" mass="24160">MSHGFNELAGLREQILELLMYPTVTYTTEDIFEALLITHPDKGKKVLMKEFCPWNTPQPALRKMFEQTCKILASTSTTSTHVHSQAEPMAEVSNHTISGLRAQIINNVNFLYPTRSLFIITLLSSTGDQWSAKAVDGDNVIAAVDVTSPPSTPVQDPAVLAESSTYTTAILVADNGLLSGLPFPTFLPSSVKTSPYISAASVAVLQDRPNALAGFGSCFRLLE</sequence>
<reference evidence="1" key="1">
    <citation type="submission" date="2020-06" db="EMBL/GenBank/DDBJ databases">
        <authorList>
            <person name="Onetto C."/>
        </authorList>
    </citation>
    <scope>NUCLEOTIDE SEQUENCE</scope>
</reference>
<dbReference type="Proteomes" id="UP000716446">
    <property type="component" value="Unassembled WGS sequence"/>
</dbReference>
<evidence type="ECO:0000313" key="1">
    <source>
        <dbReference type="EMBL" id="CAD0085286.1"/>
    </source>
</evidence>
<dbReference type="AlphaFoldDB" id="A0A9N8JD97"/>
<proteinExistence type="predicted"/>
<dbReference type="EMBL" id="CAIJEN010000004">
    <property type="protein sequence ID" value="CAD0085286.1"/>
    <property type="molecule type" value="Genomic_DNA"/>
</dbReference>
<accession>A0A9N8JD97</accession>
<name>A0A9N8JD97_9PEZI</name>
<organism evidence="1 2">
    <name type="scientific">Aureobasidium vineae</name>
    <dbReference type="NCBI Taxonomy" id="2773715"/>
    <lineage>
        <taxon>Eukaryota</taxon>
        <taxon>Fungi</taxon>
        <taxon>Dikarya</taxon>
        <taxon>Ascomycota</taxon>
        <taxon>Pezizomycotina</taxon>
        <taxon>Dothideomycetes</taxon>
        <taxon>Dothideomycetidae</taxon>
        <taxon>Dothideales</taxon>
        <taxon>Saccotheciaceae</taxon>
        <taxon>Aureobasidium</taxon>
    </lineage>
</organism>
<gene>
    <name evidence="1" type="ORF">AWRI4619_LOCUS3726</name>
</gene>
<evidence type="ECO:0000313" key="2">
    <source>
        <dbReference type="Proteomes" id="UP000716446"/>
    </source>
</evidence>